<gene>
    <name evidence="1" type="ORF">F5144DRAFT_525480</name>
</gene>
<reference evidence="1 2" key="1">
    <citation type="journal article" date="2021" name="Nat. Commun.">
        <title>Genetic determinants of endophytism in the Arabidopsis root mycobiome.</title>
        <authorList>
            <person name="Mesny F."/>
            <person name="Miyauchi S."/>
            <person name="Thiergart T."/>
            <person name="Pickel B."/>
            <person name="Atanasova L."/>
            <person name="Karlsson M."/>
            <person name="Huettel B."/>
            <person name="Barry K.W."/>
            <person name="Haridas S."/>
            <person name="Chen C."/>
            <person name="Bauer D."/>
            <person name="Andreopoulos W."/>
            <person name="Pangilinan J."/>
            <person name="LaButti K."/>
            <person name="Riley R."/>
            <person name="Lipzen A."/>
            <person name="Clum A."/>
            <person name="Drula E."/>
            <person name="Henrissat B."/>
            <person name="Kohler A."/>
            <person name="Grigoriev I.V."/>
            <person name="Martin F.M."/>
            <person name="Hacquard S."/>
        </authorList>
    </citation>
    <scope>NUCLEOTIDE SEQUENCE [LARGE SCALE GENOMIC DNA]</scope>
    <source>
        <strain evidence="1 2">MPI-SDFR-AT-0079</strain>
    </source>
</reference>
<dbReference type="Proteomes" id="UP000724584">
    <property type="component" value="Unassembled WGS sequence"/>
</dbReference>
<dbReference type="EMBL" id="JAGIZQ010000002">
    <property type="protein sequence ID" value="KAH6640165.1"/>
    <property type="molecule type" value="Genomic_DNA"/>
</dbReference>
<protein>
    <submittedName>
        <fullName evidence="1">Ankyrin repeat-containing domain protein</fullName>
    </submittedName>
</protein>
<proteinExistence type="predicted"/>
<name>A0ACB7PF72_9PEZI</name>
<evidence type="ECO:0000313" key="2">
    <source>
        <dbReference type="Proteomes" id="UP000724584"/>
    </source>
</evidence>
<keyword evidence="2" id="KW-1185">Reference proteome</keyword>
<evidence type="ECO:0000313" key="1">
    <source>
        <dbReference type="EMBL" id="KAH6640165.1"/>
    </source>
</evidence>
<comment type="caution">
    <text evidence="1">The sequence shown here is derived from an EMBL/GenBank/DDBJ whole genome shotgun (WGS) entry which is preliminary data.</text>
</comment>
<accession>A0ACB7PF72</accession>
<sequence length="654" mass="71810">MTNQTKENDEPKEPPPSTSDTSTTATTTTTSQPHAHSHAQAAITGPVDFAELPGLPRLRYRILDYKLKLSIIVFLLVLESSLLPISLYYGLILGTTLRPGIVFAIITSFFGIVTGIEFGLRCLKLIWMGDTYRPVGGTRWSFDFTHWTLSFGYTVMTAILIGASVPHPPIVRPLAIPVSLFFIQIGLQLVWSGWMNATRRPAPFKISSVSKGGRVPPLVFTLVEDIVGVDGAGGREYRNALVARYEASSRFRKMIAQQNWFWAAGALFDGIGTMAVIWTVPEKVAYGNLLLAFSPSSPHLVYQLDRITMTRTLDLGSLPPELIYDIVEHLNQRSLSSLARSSTFLHAFTSDLLYTRDAAKYKSTGLVRCVRIGAAQSVAKFLAAGVNVNATINICPDMEDFAGDTTLLAIAVVRNQIDVVRLLLSHGADVCAKIDAALCYSVLAHPWADAIPVTPLSLAITHRQNDIAMELVNHMPNPDAVVSTIRGIEYTALEQAALCLWPSIVQRLLERGADPDQRTRTGATILYKVMANYDVHRWADGLPDGGHLIGRTVMALLMYGANPALRPYPPVLPDTAASEHSKIGASLFLLGIDSPYPQIRQHFAELLHRRVCEKSACREHMYDYGVSGEDIPGHCAVSRSRLTPVELRLAEAVE</sequence>
<organism evidence="1 2">
    <name type="scientific">Chaetomium tenue</name>
    <dbReference type="NCBI Taxonomy" id="1854479"/>
    <lineage>
        <taxon>Eukaryota</taxon>
        <taxon>Fungi</taxon>
        <taxon>Dikarya</taxon>
        <taxon>Ascomycota</taxon>
        <taxon>Pezizomycotina</taxon>
        <taxon>Sordariomycetes</taxon>
        <taxon>Sordariomycetidae</taxon>
        <taxon>Sordariales</taxon>
        <taxon>Chaetomiaceae</taxon>
        <taxon>Chaetomium</taxon>
    </lineage>
</organism>